<dbReference type="EMBL" id="ML208282">
    <property type="protein sequence ID" value="TFK72721.1"/>
    <property type="molecule type" value="Genomic_DNA"/>
</dbReference>
<keyword evidence="2" id="KW-1185">Reference proteome</keyword>
<protein>
    <submittedName>
        <fullName evidence="1">Uncharacterized protein</fullName>
    </submittedName>
</protein>
<evidence type="ECO:0000313" key="1">
    <source>
        <dbReference type="EMBL" id="TFK72721.1"/>
    </source>
</evidence>
<dbReference type="Proteomes" id="UP000308600">
    <property type="component" value="Unassembled WGS sequence"/>
</dbReference>
<sequence length="467" mass="51552">MGGLCLVVDVEQISRSCCRIIETDLKIAYKVALASASMVDNVSSGMSLVERSRSLQHFVQARQQRAWAPPVIIGGPSSDVALDIRTFTLTSSVVAFLNGVHVSCIDISCASGSIRQWDFELDDIENVKNFQIDPGQNLLILSEEVIVDDETNAMVYHIRSLENGELHPRLSGGQGSIPSVEVVDSDEVAGYDFKIFQTYLLISVFNPITAGNDIVIFDWRSGNIEKDIEGPYSAAAFLNTEYVLCCRIASEDTFTTFSLDVYALHQPLDMPILVFDYPKIQTPALAQCNITILPDGPRPSSGYQASQRGFSADPEECIIWRMFSVFQASAILGHIQAPNGDQSPKEVGWNDWVHYILTGTDDNIAIVFGSRLVNVQNHTVSIFDFDRVSLRCAELTESPEIPAEAAEIPWAHTITSKLIPRISTLELTTKKGRYVADVQIDENSIIIVMALPQSEGSSRMLQILRQA</sequence>
<evidence type="ECO:0000313" key="2">
    <source>
        <dbReference type="Proteomes" id="UP000308600"/>
    </source>
</evidence>
<name>A0ACD3B511_9AGAR</name>
<proteinExistence type="predicted"/>
<organism evidence="1 2">
    <name type="scientific">Pluteus cervinus</name>
    <dbReference type="NCBI Taxonomy" id="181527"/>
    <lineage>
        <taxon>Eukaryota</taxon>
        <taxon>Fungi</taxon>
        <taxon>Dikarya</taxon>
        <taxon>Basidiomycota</taxon>
        <taxon>Agaricomycotina</taxon>
        <taxon>Agaricomycetes</taxon>
        <taxon>Agaricomycetidae</taxon>
        <taxon>Agaricales</taxon>
        <taxon>Pluteineae</taxon>
        <taxon>Pluteaceae</taxon>
        <taxon>Pluteus</taxon>
    </lineage>
</organism>
<reference evidence="1 2" key="1">
    <citation type="journal article" date="2019" name="Nat. Ecol. Evol.">
        <title>Megaphylogeny resolves global patterns of mushroom evolution.</title>
        <authorList>
            <person name="Varga T."/>
            <person name="Krizsan K."/>
            <person name="Foldi C."/>
            <person name="Dima B."/>
            <person name="Sanchez-Garcia M."/>
            <person name="Sanchez-Ramirez S."/>
            <person name="Szollosi G.J."/>
            <person name="Szarkandi J.G."/>
            <person name="Papp V."/>
            <person name="Albert L."/>
            <person name="Andreopoulos W."/>
            <person name="Angelini C."/>
            <person name="Antonin V."/>
            <person name="Barry K.W."/>
            <person name="Bougher N.L."/>
            <person name="Buchanan P."/>
            <person name="Buyck B."/>
            <person name="Bense V."/>
            <person name="Catcheside P."/>
            <person name="Chovatia M."/>
            <person name="Cooper J."/>
            <person name="Damon W."/>
            <person name="Desjardin D."/>
            <person name="Finy P."/>
            <person name="Geml J."/>
            <person name="Haridas S."/>
            <person name="Hughes K."/>
            <person name="Justo A."/>
            <person name="Karasinski D."/>
            <person name="Kautmanova I."/>
            <person name="Kiss B."/>
            <person name="Kocsube S."/>
            <person name="Kotiranta H."/>
            <person name="LaButti K.M."/>
            <person name="Lechner B.E."/>
            <person name="Liimatainen K."/>
            <person name="Lipzen A."/>
            <person name="Lukacs Z."/>
            <person name="Mihaltcheva S."/>
            <person name="Morgado L.N."/>
            <person name="Niskanen T."/>
            <person name="Noordeloos M.E."/>
            <person name="Ohm R.A."/>
            <person name="Ortiz-Santana B."/>
            <person name="Ovrebo C."/>
            <person name="Racz N."/>
            <person name="Riley R."/>
            <person name="Savchenko A."/>
            <person name="Shiryaev A."/>
            <person name="Soop K."/>
            <person name="Spirin V."/>
            <person name="Szebenyi C."/>
            <person name="Tomsovsky M."/>
            <person name="Tulloss R.E."/>
            <person name="Uehling J."/>
            <person name="Grigoriev I.V."/>
            <person name="Vagvolgyi C."/>
            <person name="Papp T."/>
            <person name="Martin F.M."/>
            <person name="Miettinen O."/>
            <person name="Hibbett D.S."/>
            <person name="Nagy L.G."/>
        </authorList>
    </citation>
    <scope>NUCLEOTIDE SEQUENCE [LARGE SCALE GENOMIC DNA]</scope>
    <source>
        <strain evidence="1 2">NL-1719</strain>
    </source>
</reference>
<accession>A0ACD3B511</accession>
<gene>
    <name evidence="1" type="ORF">BDN72DRAFT_894536</name>
</gene>